<dbReference type="GO" id="GO:0005524">
    <property type="term" value="F:ATP binding"/>
    <property type="evidence" value="ECO:0007669"/>
    <property type="project" value="UniProtKB-UniRule"/>
</dbReference>
<evidence type="ECO:0000256" key="12">
    <source>
        <dbReference type="ARBA" id="ARBA00023306"/>
    </source>
</evidence>
<keyword evidence="9 16" id="KW-0175">Coiled coil</keyword>
<dbReference type="GO" id="GO:0000922">
    <property type="term" value="C:spindle pole"/>
    <property type="evidence" value="ECO:0007669"/>
    <property type="project" value="UniProtKB-SubCell"/>
</dbReference>
<proteinExistence type="inferred from homology"/>
<protein>
    <recommendedName>
        <fullName evidence="15">Kinesin-like protein</fullName>
    </recommendedName>
</protein>
<keyword evidence="19" id="KW-1185">Reference proteome</keyword>
<keyword evidence="7" id="KW-0159">Chromosome partition</keyword>
<dbReference type="InterPro" id="IPR027640">
    <property type="entry name" value="Kinesin-like_fam"/>
</dbReference>
<name>A0AAF3F4A5_9BILA</name>
<dbReference type="Pfam" id="PF22923">
    <property type="entry name" value="KIF2A-like_1st"/>
    <property type="match status" value="1"/>
</dbReference>
<dbReference type="InterPro" id="IPR001752">
    <property type="entry name" value="Kinesin_motor_dom"/>
</dbReference>
<evidence type="ECO:0000256" key="2">
    <source>
        <dbReference type="ARBA" id="ARBA00022490"/>
    </source>
</evidence>
<dbReference type="PROSITE" id="PS00411">
    <property type="entry name" value="KINESIN_MOTOR_1"/>
    <property type="match status" value="1"/>
</dbReference>
<dbReference type="SUPFAM" id="SSF52540">
    <property type="entry name" value="P-loop containing nucleoside triphosphate hydrolases"/>
    <property type="match status" value="1"/>
</dbReference>
<dbReference type="PROSITE" id="PS50067">
    <property type="entry name" value="KINESIN_MOTOR_2"/>
    <property type="match status" value="1"/>
</dbReference>
<evidence type="ECO:0000256" key="3">
    <source>
        <dbReference type="ARBA" id="ARBA00022618"/>
    </source>
</evidence>
<dbReference type="Proteomes" id="UP000887575">
    <property type="component" value="Unassembled WGS sequence"/>
</dbReference>
<feature type="domain" description="Kinesin motor" evidence="18">
    <location>
        <begin position="258"/>
        <end position="594"/>
    </location>
</feature>
<evidence type="ECO:0000256" key="9">
    <source>
        <dbReference type="ARBA" id="ARBA00023054"/>
    </source>
</evidence>
<reference evidence="20" key="1">
    <citation type="submission" date="2024-02" db="UniProtKB">
        <authorList>
            <consortium name="WormBaseParasite"/>
        </authorList>
    </citation>
    <scope>IDENTIFICATION</scope>
</reference>
<keyword evidence="5 14" id="KW-0547">Nucleotide-binding</keyword>
<evidence type="ECO:0000256" key="10">
    <source>
        <dbReference type="ARBA" id="ARBA00023175"/>
    </source>
</evidence>
<dbReference type="PANTHER" id="PTHR47971:SF8">
    <property type="entry name" value="KINESIN-LIKE PROTEIN"/>
    <property type="match status" value="1"/>
</dbReference>
<feature type="compositionally biased region" description="Basic and acidic residues" evidence="17">
    <location>
        <begin position="123"/>
        <end position="136"/>
    </location>
</feature>
<dbReference type="GO" id="GO:0005828">
    <property type="term" value="C:kinetochore microtubule"/>
    <property type="evidence" value="ECO:0007669"/>
    <property type="project" value="UniProtKB-ARBA"/>
</dbReference>
<keyword evidence="12" id="KW-0131">Cell cycle</keyword>
<dbReference type="GO" id="GO:0007019">
    <property type="term" value="P:microtubule depolymerization"/>
    <property type="evidence" value="ECO:0007669"/>
    <property type="project" value="TreeGrafter"/>
</dbReference>
<evidence type="ECO:0000256" key="7">
    <source>
        <dbReference type="ARBA" id="ARBA00022829"/>
    </source>
</evidence>
<feature type="binding site" evidence="14">
    <location>
        <begin position="348"/>
        <end position="355"/>
    </location>
    <ligand>
        <name>ATP</name>
        <dbReference type="ChEBI" id="CHEBI:30616"/>
    </ligand>
</feature>
<dbReference type="PANTHER" id="PTHR47971">
    <property type="entry name" value="KINESIN-RELATED PROTEIN 6"/>
    <property type="match status" value="1"/>
</dbReference>
<dbReference type="SMART" id="SM00129">
    <property type="entry name" value="KISc"/>
    <property type="match status" value="1"/>
</dbReference>
<sequence>MDRVQVGMHVDIKRSDGRVHSAIVSEIRPEKSAVLVEWYEGGDTKGKEVFISELVAINPTLVGKPNLSDTLANAMSISKPVKREPLNMNMNSTICGSMEDDNDLLLPIKPKLNEKKRAILGSEKDLTIEPPRDESITKQASVKPERRSLVTPKASAPQLTQRSRVSALNLTTAILPPPIPANAVAPEKKGETVQQIEKLQKQREERRAQQDEIKKKREVERALDPGNPNYQFSVMIRDYQSNIDFRPLKITDSVQDTRISVCVRKRPMNKKEITRKDIEVVTIPKQDHVIIHQPQVRVDLTKYLDNQKFRFDYAFDENADNEMVYRFTAQPLVNSIFEQGFSTCFAYGQTGSGKTHTMGGNMATHETTTKTKQQDWSKGIYALASCDVFRLHRGEYRSLGLTIGCSFFEIYGGKVFDLLKNKNLLRVLEDGKREVQVVGLQEETVTSDQQVLDLIKRGSDMRTAGATSANSNSSRSHAVFQIILRRGNKLWGKFSLIDLAGNERGQDTGSSDRQTRMEGAEINKSLLALKECIRAMGRNSAHVPFRQSKLTMVLRDSFVGENSRTCMIAMISPTMASCEHTLNTLRYANRVKELGCEDGDNASPLRDDELMLANPEAEVDEVLQVATGKNKGELKYEKVIAALTQCEERTINDLYNHQEMLRVEDRKIADFINRVQDPDYEMEPFIKGLIGQLEQELSDRRAVLENANKWLKIAQQESELSNKAKKK</sequence>
<feature type="region of interest" description="Disordered" evidence="17">
    <location>
        <begin position="123"/>
        <end position="161"/>
    </location>
</feature>
<accession>A0AAF3F4A5</accession>
<keyword evidence="11" id="KW-0206">Cytoskeleton</keyword>
<comment type="subcellular location">
    <subcellularLocation>
        <location evidence="1">Cytoplasm</location>
        <location evidence="1">Cytoskeleton</location>
        <location evidence="1">Spindle pole</location>
    </subcellularLocation>
</comment>
<dbReference type="PRINTS" id="PR00380">
    <property type="entry name" value="KINESINHEAVY"/>
</dbReference>
<evidence type="ECO:0000256" key="14">
    <source>
        <dbReference type="PROSITE-ProRule" id="PRU00283"/>
    </source>
</evidence>
<evidence type="ECO:0000256" key="8">
    <source>
        <dbReference type="ARBA" id="ARBA00022840"/>
    </source>
</evidence>
<dbReference type="InterPro" id="IPR019821">
    <property type="entry name" value="Kinesin_motor_CS"/>
</dbReference>
<evidence type="ECO:0000256" key="15">
    <source>
        <dbReference type="RuleBase" id="RU000394"/>
    </source>
</evidence>
<evidence type="ECO:0000256" key="4">
    <source>
        <dbReference type="ARBA" id="ARBA00022701"/>
    </source>
</evidence>
<evidence type="ECO:0000256" key="1">
    <source>
        <dbReference type="ARBA" id="ARBA00004647"/>
    </source>
</evidence>
<evidence type="ECO:0000259" key="18">
    <source>
        <dbReference type="PROSITE" id="PS50067"/>
    </source>
</evidence>
<evidence type="ECO:0000256" key="13">
    <source>
        <dbReference type="ARBA" id="ARBA00061030"/>
    </source>
</evidence>
<dbReference type="CDD" id="cd01367">
    <property type="entry name" value="KISc_KIF2_like"/>
    <property type="match status" value="1"/>
</dbReference>
<dbReference type="InterPro" id="IPR027417">
    <property type="entry name" value="P-loop_NTPase"/>
</dbReference>
<dbReference type="WBParaSite" id="MBELARI_LOCUS21362">
    <property type="protein sequence ID" value="MBELARI_LOCUS21362"/>
    <property type="gene ID" value="MBELARI_LOCUS21362"/>
</dbReference>
<dbReference type="GO" id="GO:0008017">
    <property type="term" value="F:microtubule binding"/>
    <property type="evidence" value="ECO:0007669"/>
    <property type="project" value="InterPro"/>
</dbReference>
<feature type="coiled-coil region" evidence="16">
    <location>
        <begin position="189"/>
        <end position="219"/>
    </location>
</feature>
<keyword evidence="8 14" id="KW-0067">ATP-binding</keyword>
<dbReference type="InterPro" id="IPR054473">
    <property type="entry name" value="KIF2A-like_N"/>
</dbReference>
<dbReference type="InterPro" id="IPR036961">
    <property type="entry name" value="Kinesin_motor_dom_sf"/>
</dbReference>
<dbReference type="GO" id="GO:0007018">
    <property type="term" value="P:microtubule-based movement"/>
    <property type="evidence" value="ECO:0007669"/>
    <property type="project" value="InterPro"/>
</dbReference>
<dbReference type="FunFam" id="3.40.850.10:FF:000012">
    <property type="entry name" value="Kinesin-like protein"/>
    <property type="match status" value="1"/>
</dbReference>
<evidence type="ECO:0000256" key="17">
    <source>
        <dbReference type="SAM" id="MobiDB-lite"/>
    </source>
</evidence>
<keyword evidence="3" id="KW-0132">Cell division</keyword>
<keyword evidence="10 14" id="KW-0505">Motor protein</keyword>
<dbReference type="GO" id="GO:0051301">
    <property type="term" value="P:cell division"/>
    <property type="evidence" value="ECO:0007669"/>
    <property type="project" value="UniProtKB-KW"/>
</dbReference>
<keyword evidence="2" id="KW-0963">Cytoplasm</keyword>
<dbReference type="Gene3D" id="3.40.850.10">
    <property type="entry name" value="Kinesin motor domain"/>
    <property type="match status" value="1"/>
</dbReference>
<dbReference type="GO" id="GO:0003777">
    <property type="term" value="F:microtubule motor activity"/>
    <property type="evidence" value="ECO:0007669"/>
    <property type="project" value="InterPro"/>
</dbReference>
<evidence type="ECO:0000256" key="11">
    <source>
        <dbReference type="ARBA" id="ARBA00023212"/>
    </source>
</evidence>
<evidence type="ECO:0000256" key="16">
    <source>
        <dbReference type="SAM" id="Coils"/>
    </source>
</evidence>
<evidence type="ECO:0000313" key="20">
    <source>
        <dbReference type="WBParaSite" id="MBELARI_LOCUS21362"/>
    </source>
</evidence>
<keyword evidence="4 15" id="KW-0493">Microtubule</keyword>
<evidence type="ECO:0000256" key="5">
    <source>
        <dbReference type="ARBA" id="ARBA00022741"/>
    </source>
</evidence>
<evidence type="ECO:0000256" key="6">
    <source>
        <dbReference type="ARBA" id="ARBA00022776"/>
    </source>
</evidence>
<dbReference type="GO" id="GO:0007059">
    <property type="term" value="P:chromosome segregation"/>
    <property type="evidence" value="ECO:0007669"/>
    <property type="project" value="UniProtKB-KW"/>
</dbReference>
<dbReference type="AlphaFoldDB" id="A0AAF3F4A5"/>
<comment type="similarity">
    <text evidence="13">Belongs to the TRAFAC class myosin-kinesin ATPase superfamily. Kinesin family. KIN-13 subfamily.</text>
</comment>
<evidence type="ECO:0000313" key="19">
    <source>
        <dbReference type="Proteomes" id="UP000887575"/>
    </source>
</evidence>
<keyword evidence="6" id="KW-0498">Mitosis</keyword>
<dbReference type="Pfam" id="PF00225">
    <property type="entry name" value="Kinesin"/>
    <property type="match status" value="1"/>
</dbReference>
<organism evidence="19 20">
    <name type="scientific">Mesorhabditis belari</name>
    <dbReference type="NCBI Taxonomy" id="2138241"/>
    <lineage>
        <taxon>Eukaryota</taxon>
        <taxon>Metazoa</taxon>
        <taxon>Ecdysozoa</taxon>
        <taxon>Nematoda</taxon>
        <taxon>Chromadorea</taxon>
        <taxon>Rhabditida</taxon>
        <taxon>Rhabditina</taxon>
        <taxon>Rhabditomorpha</taxon>
        <taxon>Rhabditoidea</taxon>
        <taxon>Rhabditidae</taxon>
        <taxon>Mesorhabditinae</taxon>
        <taxon>Mesorhabditis</taxon>
    </lineage>
</organism>